<organism evidence="3 4">
    <name type="scientific">Microbacterium aquimaris</name>
    <dbReference type="NCBI Taxonomy" id="459816"/>
    <lineage>
        <taxon>Bacteria</taxon>
        <taxon>Bacillati</taxon>
        <taxon>Actinomycetota</taxon>
        <taxon>Actinomycetes</taxon>
        <taxon>Micrococcales</taxon>
        <taxon>Microbacteriaceae</taxon>
        <taxon>Microbacterium</taxon>
    </lineage>
</organism>
<evidence type="ECO:0000256" key="1">
    <source>
        <dbReference type="SAM" id="MobiDB-lite"/>
    </source>
</evidence>
<reference evidence="3 4" key="1">
    <citation type="submission" date="2023-10" db="EMBL/GenBank/DDBJ databases">
        <title>Microbacterium xanthum sp. nov., isolated from seaweed.</title>
        <authorList>
            <person name="Lee S.D."/>
        </authorList>
    </citation>
    <scope>NUCLEOTIDE SEQUENCE [LARGE SCALE GENOMIC DNA]</scope>
    <source>
        <strain evidence="3 4">KCTC 19124</strain>
    </source>
</reference>
<keyword evidence="2" id="KW-0472">Membrane</keyword>
<dbReference type="Proteomes" id="UP001291912">
    <property type="component" value="Unassembled WGS sequence"/>
</dbReference>
<accession>A0ABU5N3P1</accession>
<feature type="region of interest" description="Disordered" evidence="1">
    <location>
        <begin position="320"/>
        <end position="347"/>
    </location>
</feature>
<keyword evidence="2" id="KW-1133">Transmembrane helix</keyword>
<proteinExistence type="predicted"/>
<dbReference type="InterPro" id="IPR046112">
    <property type="entry name" value="DUF6049"/>
</dbReference>
<evidence type="ECO:0000256" key="2">
    <source>
        <dbReference type="SAM" id="Phobius"/>
    </source>
</evidence>
<comment type="caution">
    <text evidence="3">The sequence shown here is derived from an EMBL/GenBank/DDBJ whole genome shotgun (WGS) entry which is preliminary data.</text>
</comment>
<keyword evidence="4" id="KW-1185">Reference proteome</keyword>
<dbReference type="EMBL" id="JAWJYN010000001">
    <property type="protein sequence ID" value="MDZ8160715.1"/>
    <property type="molecule type" value="Genomic_DNA"/>
</dbReference>
<sequence length="745" mass="77149">MTDTVSPPRAARRPRRPAARSRILTTVSAAALSIVTLCGTLLLTPASAWSAPVEPEPETSDGPMLSGEVSYTMAPAGNGILDDGDALTVSFVVDNGTLEALDAVDVSLGLADDPLASRTSLSSWLEGDSAARTEEIGTTSFGATLSGAEQTARLTIDGDDDALAGRAPGVYPLAATFAVGDDTIEVRSAVTVPDDDGATPLTVVVPITAPAIDTATLTAAQLEELTGEGGSLASQLDAVAGTPVVLAIDPAILASIRVLGTSAPESALEWLAELDSLPNARFALQYGDADIAAQVEAGFDALLQPGSLTALMREGDFSSPVVLDEPDTAASATPTPTPSATPTDLDEQAGRLPALEDLLGMDTAASDVLWPATGTGGATVADAVSPVSGEQDEAPLILTESDLVTGTGATVPARASATDTQLLVYDSDISRELHAASIEDDTTLRAAPLAAASAYLHFAADDAGDAPLLVTVDRSSDERSRLALRAAVLAATQAPSTTAATFAGLIAKDPTPVQLLDGVPDEARAYAAADMHGDEQALAQFATVLDDPQLLTGPNRDEILQVLGNAWRGDDTWPAVVASQRERTRETIDAVGLLPPSTIQLLGSSSTLPVWVRNDLPYPVNLTLYAQPEDLRLDVENTVTVVASPASNTRIEVPVQARIGNGEVDVALEIRSPTGVQIGSAERAEVYVRAEWEGIGITVLAVLVGGLLVIGLVRTIRHRRRDQPEDETAGDDTDETGDEEAEDDR</sequence>
<evidence type="ECO:0000313" key="3">
    <source>
        <dbReference type="EMBL" id="MDZ8160715.1"/>
    </source>
</evidence>
<feature type="region of interest" description="Disordered" evidence="1">
    <location>
        <begin position="720"/>
        <end position="745"/>
    </location>
</feature>
<feature type="transmembrane region" description="Helical" evidence="2">
    <location>
        <begin position="694"/>
        <end position="713"/>
    </location>
</feature>
<protein>
    <submittedName>
        <fullName evidence="3">DUF6049 family protein</fullName>
    </submittedName>
</protein>
<dbReference type="Pfam" id="PF19516">
    <property type="entry name" value="DUF6049"/>
    <property type="match status" value="1"/>
</dbReference>
<evidence type="ECO:0000313" key="4">
    <source>
        <dbReference type="Proteomes" id="UP001291912"/>
    </source>
</evidence>
<gene>
    <name evidence="3" type="ORF">R2Q92_02640</name>
</gene>
<feature type="compositionally biased region" description="Low complexity" evidence="1">
    <location>
        <begin position="328"/>
        <end position="343"/>
    </location>
</feature>
<dbReference type="RefSeq" id="WP_194423405.1">
    <property type="nucleotide sequence ID" value="NZ_BAAAPT010000001.1"/>
</dbReference>
<keyword evidence="2" id="KW-0812">Transmembrane</keyword>
<feature type="compositionally biased region" description="Acidic residues" evidence="1">
    <location>
        <begin position="724"/>
        <end position="745"/>
    </location>
</feature>
<name>A0ABU5N3P1_9MICO</name>